<feature type="transmembrane region" description="Helical" evidence="2">
    <location>
        <begin position="67"/>
        <end position="87"/>
    </location>
</feature>
<feature type="transmembrane region" description="Helical" evidence="2">
    <location>
        <begin position="172"/>
        <end position="195"/>
    </location>
</feature>
<keyword evidence="2" id="KW-1133">Transmembrane helix</keyword>
<keyword evidence="2" id="KW-0472">Membrane</keyword>
<feature type="transmembrane region" description="Helical" evidence="2">
    <location>
        <begin position="42"/>
        <end position="60"/>
    </location>
</feature>
<organism evidence="3 4">
    <name type="scientific">Halogeometricum borinquense</name>
    <dbReference type="NCBI Taxonomy" id="60847"/>
    <lineage>
        <taxon>Archaea</taxon>
        <taxon>Methanobacteriati</taxon>
        <taxon>Methanobacteriota</taxon>
        <taxon>Stenosarchaea group</taxon>
        <taxon>Halobacteria</taxon>
        <taxon>Halobacteriales</taxon>
        <taxon>Haloferacaceae</taxon>
        <taxon>Halogeometricum</taxon>
    </lineage>
</organism>
<evidence type="ECO:0000256" key="2">
    <source>
        <dbReference type="SAM" id="Phobius"/>
    </source>
</evidence>
<gene>
    <name evidence="3" type="ORF">G3I44_12040</name>
</gene>
<protein>
    <recommendedName>
        <fullName evidence="5">DUF2238 domain-containing protein</fullName>
    </recommendedName>
</protein>
<evidence type="ECO:0000313" key="4">
    <source>
        <dbReference type="Proteomes" id="UP000465846"/>
    </source>
</evidence>
<evidence type="ECO:0000313" key="3">
    <source>
        <dbReference type="EMBL" id="QIB74946.1"/>
    </source>
</evidence>
<accession>A0A6C0UHG3</accession>
<keyword evidence="2" id="KW-0812">Transmembrane</keyword>
<evidence type="ECO:0000256" key="1">
    <source>
        <dbReference type="SAM" id="MobiDB-lite"/>
    </source>
</evidence>
<proteinExistence type="predicted"/>
<evidence type="ECO:0008006" key="5">
    <source>
        <dbReference type="Google" id="ProtNLM"/>
    </source>
</evidence>
<feature type="transmembrane region" description="Helical" evidence="2">
    <location>
        <begin position="99"/>
        <end position="116"/>
    </location>
</feature>
<dbReference type="EMBL" id="CP048739">
    <property type="protein sequence ID" value="QIB74946.1"/>
    <property type="molecule type" value="Genomic_DNA"/>
</dbReference>
<reference evidence="3 4" key="1">
    <citation type="submission" date="2020-02" db="EMBL/GenBank/DDBJ databases">
        <title>Whole genome sequence of Halogeometricum borinquense strain wsp4.</title>
        <authorList>
            <person name="Verma D.K."/>
            <person name="Gopal K."/>
            <person name="Prasad E.S."/>
        </authorList>
    </citation>
    <scope>NUCLEOTIDE SEQUENCE [LARGE SCALE GENOMIC DNA]</scope>
    <source>
        <strain evidence="4">wsp4</strain>
    </source>
</reference>
<feature type="transmembrane region" description="Helical" evidence="2">
    <location>
        <begin position="128"/>
        <end position="147"/>
    </location>
</feature>
<sequence>MSQTGLRSVVESRRINTALAWLLICFLAIAAVVQFLNGELQWAGFTVAVAAVAIVPAVALRDPTSMLPWEVLFVAALPIIGRALIAGERLAGMTFTGRVTTYLAVAAVALIVAVELDVFTPVRMNHSFAVVFVVITTMAAAGVWAVVRWLSDILLGTAFLLDNRPSDIIEEALMWDFVAATVAGVFAGILFEYYFRRRARLHHRIPEGDSGARPDEAGSNTGENADNEVTRL</sequence>
<name>A0A6C0UHG3_9EURY</name>
<feature type="transmembrane region" description="Helical" evidence="2">
    <location>
        <begin position="18"/>
        <end position="36"/>
    </location>
</feature>
<dbReference type="AlphaFoldDB" id="A0A6C0UHG3"/>
<feature type="region of interest" description="Disordered" evidence="1">
    <location>
        <begin position="206"/>
        <end position="232"/>
    </location>
</feature>
<dbReference type="Proteomes" id="UP000465846">
    <property type="component" value="Chromosome"/>
</dbReference>
<feature type="compositionally biased region" description="Basic and acidic residues" evidence="1">
    <location>
        <begin position="206"/>
        <end position="216"/>
    </location>
</feature>